<evidence type="ECO:0000259" key="14">
    <source>
        <dbReference type="Pfam" id="PF26217"/>
    </source>
</evidence>
<dbReference type="GO" id="GO:0080048">
    <property type="term" value="F:GDP-D-glucose phosphorylase activity"/>
    <property type="evidence" value="ECO:0007669"/>
    <property type="project" value="UniProtKB-EC"/>
</dbReference>
<dbReference type="Pfam" id="PF26217">
    <property type="entry name" value="GDPGP1_N"/>
    <property type="match status" value="1"/>
</dbReference>
<reference evidence="15" key="1">
    <citation type="submission" date="2021-12" db="EMBL/GenBank/DDBJ databases">
        <authorList>
            <person name="King R."/>
        </authorList>
    </citation>
    <scope>NUCLEOTIDE SEQUENCE</scope>
</reference>
<comment type="similarity">
    <text evidence="4">Belongs to the GDPGP1 family.</text>
</comment>
<dbReference type="GO" id="GO:0016787">
    <property type="term" value="F:hydrolase activity"/>
    <property type="evidence" value="ECO:0007669"/>
    <property type="project" value="UniProtKB-KW"/>
</dbReference>
<comment type="function">
    <text evidence="2">Specific and highly efficient GDP-D-glucose phosphorylase regulating the levels of GDP-D-glucose in cells.</text>
</comment>
<evidence type="ECO:0000313" key="16">
    <source>
        <dbReference type="Proteomes" id="UP001153714"/>
    </source>
</evidence>
<dbReference type="EC" id="2.7.7.78" evidence="5"/>
<evidence type="ECO:0000259" key="13">
    <source>
        <dbReference type="Pfam" id="PF26216"/>
    </source>
</evidence>
<keyword evidence="10" id="KW-0548">Nucleotidyltransferase</keyword>
<protein>
    <recommendedName>
        <fullName evidence="6">GDP-D-glucose phosphorylase 1</fullName>
        <ecNumber evidence="5">2.7.7.78</ecNumber>
    </recommendedName>
</protein>
<organism evidence="15 16">
    <name type="scientific">Diatraea saccharalis</name>
    <name type="common">sugarcane borer</name>
    <dbReference type="NCBI Taxonomy" id="40085"/>
    <lineage>
        <taxon>Eukaryota</taxon>
        <taxon>Metazoa</taxon>
        <taxon>Ecdysozoa</taxon>
        <taxon>Arthropoda</taxon>
        <taxon>Hexapoda</taxon>
        <taxon>Insecta</taxon>
        <taxon>Pterygota</taxon>
        <taxon>Neoptera</taxon>
        <taxon>Endopterygota</taxon>
        <taxon>Lepidoptera</taxon>
        <taxon>Glossata</taxon>
        <taxon>Ditrysia</taxon>
        <taxon>Pyraloidea</taxon>
        <taxon>Crambidae</taxon>
        <taxon>Crambinae</taxon>
        <taxon>Diatraea</taxon>
    </lineage>
</organism>
<name>A0A9N9N1K2_9NEOP</name>
<evidence type="ECO:0000256" key="5">
    <source>
        <dbReference type="ARBA" id="ARBA00012507"/>
    </source>
</evidence>
<evidence type="ECO:0000313" key="15">
    <source>
        <dbReference type="EMBL" id="CAG9782578.1"/>
    </source>
</evidence>
<dbReference type="AlphaFoldDB" id="A0A9N9N1K2"/>
<dbReference type="InterPro" id="IPR026506">
    <property type="entry name" value="GDPGP"/>
</dbReference>
<dbReference type="InterPro" id="IPR036265">
    <property type="entry name" value="HIT-like_sf"/>
</dbReference>
<dbReference type="GO" id="GO:0006006">
    <property type="term" value="P:glucose metabolic process"/>
    <property type="evidence" value="ECO:0007669"/>
    <property type="project" value="TreeGrafter"/>
</dbReference>
<evidence type="ECO:0000256" key="11">
    <source>
        <dbReference type="ARBA" id="ARBA00022741"/>
    </source>
</evidence>
<dbReference type="InterPro" id="IPR058865">
    <property type="entry name" value="GDPGP1_C"/>
</dbReference>
<evidence type="ECO:0000256" key="2">
    <source>
        <dbReference type="ARBA" id="ARBA00003049"/>
    </source>
</evidence>
<proteinExistence type="inferred from homology"/>
<keyword evidence="9" id="KW-0808">Transferase</keyword>
<reference evidence="15" key="2">
    <citation type="submission" date="2022-10" db="EMBL/GenBank/DDBJ databases">
        <authorList>
            <consortium name="ENA_rothamsted_submissions"/>
            <consortium name="culmorum"/>
            <person name="King R."/>
        </authorList>
    </citation>
    <scope>NUCLEOTIDE SEQUENCE</scope>
</reference>
<evidence type="ECO:0000256" key="4">
    <source>
        <dbReference type="ARBA" id="ARBA00006451"/>
    </source>
</evidence>
<dbReference type="GO" id="GO:0000166">
    <property type="term" value="F:nucleotide binding"/>
    <property type="evidence" value="ECO:0007669"/>
    <property type="project" value="UniProtKB-KW"/>
</dbReference>
<keyword evidence="16" id="KW-1185">Reference proteome</keyword>
<dbReference type="OrthoDB" id="417175at2759"/>
<evidence type="ECO:0000256" key="10">
    <source>
        <dbReference type="ARBA" id="ARBA00022695"/>
    </source>
</evidence>
<dbReference type="Pfam" id="PF26216">
    <property type="entry name" value="GDPGP1_C"/>
    <property type="match status" value="1"/>
</dbReference>
<feature type="domain" description="GDPGP1-like C-terminal" evidence="13">
    <location>
        <begin position="193"/>
        <end position="309"/>
    </location>
</feature>
<comment type="catalytic activity">
    <reaction evidence="1">
        <text>GDP-alpha-D-glucose + phosphate = alpha-D-glucose 1-phosphate + GDP + H(+)</text>
        <dbReference type="Rhea" id="RHEA:30387"/>
        <dbReference type="ChEBI" id="CHEBI:15378"/>
        <dbReference type="ChEBI" id="CHEBI:43474"/>
        <dbReference type="ChEBI" id="CHEBI:58189"/>
        <dbReference type="ChEBI" id="CHEBI:58601"/>
        <dbReference type="ChEBI" id="CHEBI:62230"/>
        <dbReference type="EC" id="2.7.7.78"/>
    </reaction>
</comment>
<keyword evidence="12" id="KW-0378">Hydrolase</keyword>
<keyword evidence="7" id="KW-0963">Cytoplasm</keyword>
<evidence type="ECO:0000256" key="1">
    <source>
        <dbReference type="ARBA" id="ARBA00000063"/>
    </source>
</evidence>
<keyword evidence="8" id="KW-0344">Guanine-nucleotide releasing factor</keyword>
<keyword evidence="11" id="KW-0547">Nucleotide-binding</keyword>
<dbReference type="PANTHER" id="PTHR20884:SF8">
    <property type="entry name" value="GDP-D-GLUCOSE PHOSPHORYLASE 1"/>
    <property type="match status" value="1"/>
</dbReference>
<evidence type="ECO:0000256" key="12">
    <source>
        <dbReference type="ARBA" id="ARBA00022801"/>
    </source>
</evidence>
<dbReference type="GO" id="GO:0005737">
    <property type="term" value="C:cytoplasm"/>
    <property type="evidence" value="ECO:0007669"/>
    <property type="project" value="UniProtKB-SubCell"/>
</dbReference>
<evidence type="ECO:0000256" key="9">
    <source>
        <dbReference type="ARBA" id="ARBA00022679"/>
    </source>
</evidence>
<evidence type="ECO:0000256" key="3">
    <source>
        <dbReference type="ARBA" id="ARBA00004496"/>
    </source>
</evidence>
<dbReference type="GO" id="GO:0005085">
    <property type="term" value="F:guanyl-nucleotide exchange factor activity"/>
    <property type="evidence" value="ECO:0007669"/>
    <property type="project" value="UniProtKB-KW"/>
</dbReference>
<dbReference type="InterPro" id="IPR058866">
    <property type="entry name" value="GDPGP1_N"/>
</dbReference>
<dbReference type="Proteomes" id="UP001153714">
    <property type="component" value="Chromosome 1"/>
</dbReference>
<gene>
    <name evidence="15" type="ORF">DIATSA_LOCUS822</name>
</gene>
<evidence type="ECO:0000256" key="6">
    <source>
        <dbReference type="ARBA" id="ARBA00018857"/>
    </source>
</evidence>
<dbReference type="PANTHER" id="PTHR20884">
    <property type="entry name" value="GDP-D-GLUCOSE PHOSPHORYLASE 1"/>
    <property type="match status" value="1"/>
</dbReference>
<dbReference type="EMBL" id="OU893332">
    <property type="protein sequence ID" value="CAG9782578.1"/>
    <property type="molecule type" value="Genomic_DNA"/>
</dbReference>
<accession>A0A9N9N1K2</accession>
<feature type="domain" description="GDPGP1-like N-terminal" evidence="14">
    <location>
        <begin position="19"/>
        <end position="172"/>
    </location>
</feature>
<evidence type="ECO:0000256" key="8">
    <source>
        <dbReference type="ARBA" id="ARBA00022658"/>
    </source>
</evidence>
<evidence type="ECO:0000256" key="7">
    <source>
        <dbReference type="ARBA" id="ARBA00022490"/>
    </source>
</evidence>
<dbReference type="SUPFAM" id="SSF54197">
    <property type="entry name" value="HIT-like"/>
    <property type="match status" value="1"/>
</dbReference>
<sequence length="330" mass="38327">MYSISEFLPADCKVNNSKFIVLLQEKWDEIHGKINVFRYKIDNLREKAVDRYLIQLNPDRCSNRRTPEHIEAICQPFNKDKFNFTKVSQEEIIMSIRDIDDSISTILVNVSPISQYHSLLCPSVNNCLPQVVTEESLNLAMKLMQIVNSRVFRIGFNSLCALASVNHLHYHLFIEKHELPVEDGKCIHINGPVFCLYEYPVPAFCFQLQQDDCTYKVANDVYKLLQYFLSKEIAHNIFMTKGKNFNGGTEEVLRVIVWPRRNSTGVKQLGAFNVAVCELSGWFPVYNADDFEKLQRSDLEAELKKWKVDDFDVLCNVIKSLFSYIDFYSF</sequence>
<comment type="subcellular location">
    <subcellularLocation>
        <location evidence="3">Cytoplasm</location>
    </subcellularLocation>
</comment>